<dbReference type="EMBL" id="FQZL01000006">
    <property type="protein sequence ID" value="SHI75715.1"/>
    <property type="molecule type" value="Genomic_DNA"/>
</dbReference>
<dbReference type="Gene3D" id="3.40.190.170">
    <property type="entry name" value="Bacterial extracellular solute-binding protein, family 7"/>
    <property type="match status" value="1"/>
</dbReference>
<evidence type="ECO:0000256" key="4">
    <source>
        <dbReference type="SAM" id="SignalP"/>
    </source>
</evidence>
<keyword evidence="5" id="KW-0675">Receptor</keyword>
<dbReference type="PANTHER" id="PTHR33376">
    <property type="match status" value="1"/>
</dbReference>
<dbReference type="SUPFAM" id="SSF53850">
    <property type="entry name" value="Periplasmic binding protein-like II"/>
    <property type="match status" value="1"/>
</dbReference>
<keyword evidence="2" id="KW-0813">Transport</keyword>
<evidence type="ECO:0000256" key="1">
    <source>
        <dbReference type="ARBA" id="ARBA00009023"/>
    </source>
</evidence>
<dbReference type="OrthoDB" id="9815946at2"/>
<proteinExistence type="inferred from homology"/>
<dbReference type="RefSeq" id="WP_073048091.1">
    <property type="nucleotide sequence ID" value="NZ_FQZL01000006.1"/>
</dbReference>
<dbReference type="Pfam" id="PF03480">
    <property type="entry name" value="DctP"/>
    <property type="match status" value="1"/>
</dbReference>
<dbReference type="NCBIfam" id="NF037995">
    <property type="entry name" value="TRAP_S1"/>
    <property type="match status" value="1"/>
</dbReference>
<reference evidence="5 6" key="1">
    <citation type="submission" date="2016-11" db="EMBL/GenBank/DDBJ databases">
        <authorList>
            <person name="Jaros S."/>
            <person name="Januszkiewicz K."/>
            <person name="Wedrychowicz H."/>
        </authorList>
    </citation>
    <scope>NUCLEOTIDE SEQUENCE [LARGE SCALE GENOMIC DNA]</scope>
    <source>
        <strain evidence="5 6">DSM 17477</strain>
    </source>
</reference>
<keyword evidence="3 4" id="KW-0732">Signal</keyword>
<sequence>MFWKKSICVNLLIMFMVLICLGGCQSKEPNIQSTTNENTPKEPVIIKMGTKMSEESIEGQGFKKFAELVEERTKGEIIVQVYPSEQLGDAMTQLDNLQLGTQDIYCEGAAYLSRYDKDFGVESIPFLFKDHDTKREFYYSEIGQKLSENLIENGLKIINDKRNFIRGPYNVIVSKKPIKSIEDVKGLRLRTFDSEIYMKAWDKLGANPIVIAWTEAYLALKQNTVDAVTAPISLVYNMKFTEVAPYVTTTNEFRQDVIFIMNNDRFESFTEVQRQIIIDSANDAGDYVTEQINGFVESEIERMKSEHNAEFYEMDTEPFREILVEFYQELEDKGEISEGILGIVFE</sequence>
<dbReference type="InterPro" id="IPR018389">
    <property type="entry name" value="DctP_fam"/>
</dbReference>
<evidence type="ECO:0000313" key="6">
    <source>
        <dbReference type="Proteomes" id="UP000184052"/>
    </source>
</evidence>
<protein>
    <submittedName>
        <fullName evidence="5">Tripartite ATP-independent transporter solute receptor, DctP family</fullName>
    </submittedName>
</protein>
<comment type="similarity">
    <text evidence="1">Belongs to the bacterial solute-binding protein 7 family.</text>
</comment>
<evidence type="ECO:0000313" key="5">
    <source>
        <dbReference type="EMBL" id="SHI75715.1"/>
    </source>
</evidence>
<dbReference type="Proteomes" id="UP000184052">
    <property type="component" value="Unassembled WGS sequence"/>
</dbReference>
<gene>
    <name evidence="5" type="ORF">SAMN02745751_01013</name>
</gene>
<name>A0A1M6DR96_9FIRM</name>
<dbReference type="InterPro" id="IPR004682">
    <property type="entry name" value="TRAP_DctP"/>
</dbReference>
<dbReference type="AlphaFoldDB" id="A0A1M6DR96"/>
<dbReference type="GO" id="GO:0055085">
    <property type="term" value="P:transmembrane transport"/>
    <property type="evidence" value="ECO:0007669"/>
    <property type="project" value="InterPro"/>
</dbReference>
<evidence type="ECO:0000256" key="3">
    <source>
        <dbReference type="ARBA" id="ARBA00022729"/>
    </source>
</evidence>
<dbReference type="STRING" id="1121476.SAMN02745751_01013"/>
<keyword evidence="6" id="KW-1185">Reference proteome</keyword>
<dbReference type="InterPro" id="IPR038404">
    <property type="entry name" value="TRAP_DctP_sf"/>
</dbReference>
<dbReference type="NCBIfam" id="TIGR00787">
    <property type="entry name" value="dctP"/>
    <property type="match status" value="1"/>
</dbReference>
<feature type="signal peptide" evidence="4">
    <location>
        <begin position="1"/>
        <end position="26"/>
    </location>
</feature>
<feature type="chain" id="PRO_5012229284" evidence="4">
    <location>
        <begin position="27"/>
        <end position="346"/>
    </location>
</feature>
<dbReference type="PANTHER" id="PTHR33376:SF7">
    <property type="entry name" value="C4-DICARBOXYLATE-BINDING PROTEIN DCTB"/>
    <property type="match status" value="1"/>
</dbReference>
<accession>A0A1M6DR96</accession>
<organism evidence="5 6">
    <name type="scientific">Dethiosulfatibacter aminovorans DSM 17477</name>
    <dbReference type="NCBI Taxonomy" id="1121476"/>
    <lineage>
        <taxon>Bacteria</taxon>
        <taxon>Bacillati</taxon>
        <taxon>Bacillota</taxon>
        <taxon>Tissierellia</taxon>
        <taxon>Dethiosulfatibacter</taxon>
    </lineage>
</organism>
<dbReference type="CDD" id="cd13603">
    <property type="entry name" value="PBP2_TRAP_Siap_TeaA_like"/>
    <property type="match status" value="1"/>
</dbReference>
<dbReference type="GO" id="GO:0030288">
    <property type="term" value="C:outer membrane-bounded periplasmic space"/>
    <property type="evidence" value="ECO:0007669"/>
    <property type="project" value="InterPro"/>
</dbReference>
<evidence type="ECO:0000256" key="2">
    <source>
        <dbReference type="ARBA" id="ARBA00022448"/>
    </source>
</evidence>